<evidence type="ECO:0000256" key="2">
    <source>
        <dbReference type="SAM" id="Phobius"/>
    </source>
</evidence>
<comment type="caution">
    <text evidence="3">The sequence shown here is derived from an EMBL/GenBank/DDBJ whole genome shotgun (WGS) entry which is preliminary data.</text>
</comment>
<evidence type="ECO:0000256" key="1">
    <source>
        <dbReference type="SAM" id="MobiDB-lite"/>
    </source>
</evidence>
<protein>
    <submittedName>
        <fullName evidence="3">Uncharacterized protein</fullName>
    </submittedName>
</protein>
<gene>
    <name evidence="3" type="ORF">FNH08_29605</name>
</gene>
<dbReference type="EMBL" id="VJZC01000274">
    <property type="protein sequence ID" value="MPY61147.1"/>
    <property type="molecule type" value="Genomic_DNA"/>
</dbReference>
<keyword evidence="2" id="KW-0812">Transmembrane</keyword>
<feature type="transmembrane region" description="Helical" evidence="2">
    <location>
        <begin position="38"/>
        <end position="68"/>
    </location>
</feature>
<keyword evidence="2" id="KW-0472">Membrane</keyword>
<evidence type="ECO:0000313" key="3">
    <source>
        <dbReference type="EMBL" id="MPY61147.1"/>
    </source>
</evidence>
<sequence length="259" mass="28661">MPSIDVSGGGAALAHAPTRRALRSARLLHYGRHFSPHLAAGVVILAVAAATGWWPLCVLLIPVSAYFVPLTWYRCCRYARSDTRRAQLILRHYAWRRCLMEPPAPDAVQGRGSRRPDNWQGTFVRLTDPYDTGCGRLHGIPGPGWERPVRGLRDPRVIDVLLDEGSATETWFAGDLRFGGVVSPVGGGSPVLLRARGRRGLRGEGRAAPPEQDALAIRAGLLDYRDLPKRHPIRRQREDEEALALMRGNRPSRRPGRAP</sequence>
<evidence type="ECO:0000313" key="4">
    <source>
        <dbReference type="Proteomes" id="UP000400924"/>
    </source>
</evidence>
<dbReference type="OrthoDB" id="4258867at2"/>
<feature type="compositionally biased region" description="Basic residues" evidence="1">
    <location>
        <begin position="250"/>
        <end position="259"/>
    </location>
</feature>
<keyword evidence="4" id="KW-1185">Reference proteome</keyword>
<dbReference type="Proteomes" id="UP000400924">
    <property type="component" value="Unassembled WGS sequence"/>
</dbReference>
<reference evidence="3 4" key="1">
    <citation type="submission" date="2019-07" db="EMBL/GenBank/DDBJ databases">
        <title>New species of Amycolatopsis and Streptomyces.</title>
        <authorList>
            <person name="Duangmal K."/>
            <person name="Teo W.F.A."/>
            <person name="Lipun K."/>
        </authorList>
    </citation>
    <scope>NUCLEOTIDE SEQUENCE [LARGE SCALE GENOMIC DNA]</scope>
    <source>
        <strain evidence="3 4">NBRC 106415</strain>
    </source>
</reference>
<organism evidence="3 4">
    <name type="scientific">Streptomyces spongiae</name>
    <dbReference type="NCBI Taxonomy" id="565072"/>
    <lineage>
        <taxon>Bacteria</taxon>
        <taxon>Bacillati</taxon>
        <taxon>Actinomycetota</taxon>
        <taxon>Actinomycetes</taxon>
        <taxon>Kitasatosporales</taxon>
        <taxon>Streptomycetaceae</taxon>
        <taxon>Streptomyces</taxon>
    </lineage>
</organism>
<accession>A0A5N8XP95</accession>
<name>A0A5N8XP95_9ACTN</name>
<proteinExistence type="predicted"/>
<keyword evidence="2" id="KW-1133">Transmembrane helix</keyword>
<feature type="region of interest" description="Disordered" evidence="1">
    <location>
        <begin position="228"/>
        <end position="259"/>
    </location>
</feature>
<dbReference type="AlphaFoldDB" id="A0A5N8XP95"/>
<dbReference type="RefSeq" id="WP_152774589.1">
    <property type="nucleotide sequence ID" value="NZ_VJZC01000274.1"/>
</dbReference>